<reference evidence="3" key="1">
    <citation type="journal article" date="2012" name="Stand. Genomic Sci.">
        <title>Permanent draft genome sequence of the gliding predator Saprospira grandis strain Sa g1 (= HR1).</title>
        <authorList>
            <person name="Mavromatis K."/>
            <person name="Chertkov O."/>
            <person name="Lapidus A."/>
            <person name="Nolan M."/>
            <person name="Lucas S."/>
            <person name="Tice H."/>
            <person name="Del Rio T.G."/>
            <person name="Cheng J.F."/>
            <person name="Han C."/>
            <person name="Tapia R."/>
            <person name="Bruce D."/>
            <person name="Goodwin L.A."/>
            <person name="Pitluck S."/>
            <person name="Huntemann M."/>
            <person name="Liolios K."/>
            <person name="Pagani I."/>
            <person name="Ivanova N."/>
            <person name="Mikhailova N."/>
            <person name="Pati A."/>
            <person name="Chen A."/>
            <person name="Palaniappan K."/>
            <person name="Land M."/>
            <person name="Brambilla E.M."/>
            <person name="Rohde M."/>
            <person name="Spring S."/>
            <person name="Goker M."/>
            <person name="Detter J.C."/>
            <person name="Bristow J."/>
            <person name="Eisen J.A."/>
            <person name="Markowitz V."/>
            <person name="Hugenholtz P."/>
            <person name="Kyrpides N.C."/>
            <person name="Klenk H.P."/>
            <person name="Woyke T."/>
        </authorList>
    </citation>
    <scope>NUCLEOTIDE SEQUENCE [LARGE SCALE GENOMIC DNA]</scope>
    <source>
        <strain evidence="3">DSM 2844</strain>
    </source>
</reference>
<feature type="domain" description="DUF7793" evidence="1">
    <location>
        <begin position="17"/>
        <end position="136"/>
    </location>
</feature>
<proteinExistence type="predicted"/>
<dbReference type="Pfam" id="PF25056">
    <property type="entry name" value="DUF7793"/>
    <property type="match status" value="1"/>
</dbReference>
<organism evidence="2 3">
    <name type="scientific">Saprospira grandis DSM 2844</name>
    <dbReference type="NCBI Taxonomy" id="694433"/>
    <lineage>
        <taxon>Bacteria</taxon>
        <taxon>Pseudomonadati</taxon>
        <taxon>Bacteroidota</taxon>
        <taxon>Saprospiria</taxon>
        <taxon>Saprospirales</taxon>
        <taxon>Saprospiraceae</taxon>
        <taxon>Saprospira</taxon>
    </lineage>
</organism>
<sequence length="138" mass="15705">MTSIKIDEFGSFSFWLIEDKILAIRLLENGEKALLDVPTARYALAVQRDLCEKKKEKILVLANLSNMSRISAEARAWAKSPEGLEVNTYISAYALVAPNLFGRMLASIIMRIYRPSYAAKLFPNEKMAIDWLLTYKNN</sequence>
<dbReference type="AlphaFoldDB" id="J0P9Q8"/>
<dbReference type="HOGENOM" id="CLU_150683_0_0_10"/>
<dbReference type="Proteomes" id="UP000005113">
    <property type="component" value="Unassembled WGS sequence"/>
</dbReference>
<gene>
    <name evidence="2" type="ORF">SapgrDRAFT_2681</name>
</gene>
<evidence type="ECO:0000259" key="1">
    <source>
        <dbReference type="Pfam" id="PF25056"/>
    </source>
</evidence>
<dbReference type="RefSeq" id="WP_002660072.1">
    <property type="nucleotide sequence ID" value="NZ_JH719942.1"/>
</dbReference>
<dbReference type="EMBL" id="JH719942">
    <property type="protein sequence ID" value="EJF54337.1"/>
    <property type="molecule type" value="Genomic_DNA"/>
</dbReference>
<evidence type="ECO:0000313" key="2">
    <source>
        <dbReference type="EMBL" id="EJF54337.1"/>
    </source>
</evidence>
<name>J0P9Q8_9BACT</name>
<protein>
    <recommendedName>
        <fullName evidence="1">DUF7793 domain-containing protein</fullName>
    </recommendedName>
</protein>
<evidence type="ECO:0000313" key="3">
    <source>
        <dbReference type="Proteomes" id="UP000005113"/>
    </source>
</evidence>
<accession>J0P9Q8</accession>
<dbReference type="Gene3D" id="3.40.970.30">
    <property type="entry name" value="yp_829618.1 like domains"/>
    <property type="match status" value="1"/>
</dbReference>
<dbReference type="InterPro" id="IPR056695">
    <property type="entry name" value="DUF7793"/>
</dbReference>